<proteinExistence type="predicted"/>
<dbReference type="PROSITE" id="PS51257">
    <property type="entry name" value="PROKAR_LIPOPROTEIN"/>
    <property type="match status" value="1"/>
</dbReference>
<sequence length="127" mass="14690">MKASIYLFTIFLLISCVPEKSTCSDFHVGKFAYADPDYAQIEITRTEKTQIEVNSKSKVEAYTSIEWKSDCKYVLTYEKFKNAPEEFQSMIGQKIHAEIIEMGKDKFTCQVKSKNSNEVMDFKVIKD</sequence>
<accession>A0A4V1WG03</accession>
<evidence type="ECO:0000313" key="2">
    <source>
        <dbReference type="Proteomes" id="UP000293952"/>
    </source>
</evidence>
<name>A0A4V1WG03_9FLAO</name>
<dbReference type="OrthoDB" id="1253590at2"/>
<evidence type="ECO:0008006" key="3">
    <source>
        <dbReference type="Google" id="ProtNLM"/>
    </source>
</evidence>
<dbReference type="EMBL" id="SETE01000002">
    <property type="protein sequence ID" value="RYM34996.1"/>
    <property type="molecule type" value="Genomic_DNA"/>
</dbReference>
<gene>
    <name evidence="1" type="ORF">ERX46_06380</name>
</gene>
<keyword evidence="2" id="KW-1185">Reference proteome</keyword>
<dbReference type="RefSeq" id="WP_130093004.1">
    <property type="nucleotide sequence ID" value="NZ_SETE01000002.1"/>
</dbReference>
<dbReference type="AlphaFoldDB" id="A0A4V1WG03"/>
<organism evidence="1 2">
    <name type="scientific">Brumimicrobium glaciale</name>
    <dbReference type="NCBI Taxonomy" id="200475"/>
    <lineage>
        <taxon>Bacteria</taxon>
        <taxon>Pseudomonadati</taxon>
        <taxon>Bacteroidota</taxon>
        <taxon>Flavobacteriia</taxon>
        <taxon>Flavobacteriales</taxon>
        <taxon>Crocinitomicaceae</taxon>
        <taxon>Brumimicrobium</taxon>
    </lineage>
</organism>
<comment type="caution">
    <text evidence="1">The sequence shown here is derived from an EMBL/GenBank/DDBJ whole genome shotgun (WGS) entry which is preliminary data.</text>
</comment>
<dbReference type="Proteomes" id="UP000293952">
    <property type="component" value="Unassembled WGS sequence"/>
</dbReference>
<evidence type="ECO:0000313" key="1">
    <source>
        <dbReference type="EMBL" id="RYM34996.1"/>
    </source>
</evidence>
<protein>
    <recommendedName>
        <fullName evidence="3">Lipoprotein</fullName>
    </recommendedName>
</protein>
<reference evidence="1 2" key="1">
    <citation type="submission" date="2019-02" db="EMBL/GenBank/DDBJ databases">
        <title>Genome sequence of the sea-ice species Brumimicrobium glaciale.</title>
        <authorList>
            <person name="Bowman J.P."/>
        </authorList>
    </citation>
    <scope>NUCLEOTIDE SEQUENCE [LARGE SCALE GENOMIC DNA]</scope>
    <source>
        <strain evidence="1 2">IC156</strain>
    </source>
</reference>